<dbReference type="Proteomes" id="UP000054485">
    <property type="component" value="Unassembled WGS sequence"/>
</dbReference>
<reference evidence="1 2" key="1">
    <citation type="submission" date="2014-04" db="EMBL/GenBank/DDBJ databases">
        <authorList>
            <consortium name="DOE Joint Genome Institute"/>
            <person name="Kuo A."/>
            <person name="Ruytinx J."/>
            <person name="Rineau F."/>
            <person name="Colpaert J."/>
            <person name="Kohler A."/>
            <person name="Nagy L.G."/>
            <person name="Floudas D."/>
            <person name="Copeland A."/>
            <person name="Barry K.W."/>
            <person name="Cichocki N."/>
            <person name="Veneault-Fourrey C."/>
            <person name="LaButti K."/>
            <person name="Lindquist E.A."/>
            <person name="Lipzen A."/>
            <person name="Lundell T."/>
            <person name="Morin E."/>
            <person name="Murat C."/>
            <person name="Sun H."/>
            <person name="Tunlid A."/>
            <person name="Henrissat B."/>
            <person name="Grigoriev I.V."/>
            <person name="Hibbett D.S."/>
            <person name="Martin F."/>
            <person name="Nordberg H.P."/>
            <person name="Cantor M.N."/>
            <person name="Hua S.X."/>
        </authorList>
    </citation>
    <scope>NUCLEOTIDE SEQUENCE [LARGE SCALE GENOMIC DNA]</scope>
    <source>
        <strain evidence="1 2">UH-Slu-Lm8-n1</strain>
    </source>
</reference>
<dbReference type="EMBL" id="KN835504">
    <property type="protein sequence ID" value="KIK36724.1"/>
    <property type="molecule type" value="Genomic_DNA"/>
</dbReference>
<dbReference type="HOGENOM" id="CLU_2335039_0_0_1"/>
<sequence length="98" mass="11226">MEWRHQTPGLNEANRHILMNSIRFLLTRLLPDVAFDTITGKSPVARLPLPRTSQALPNMQMLTGIWSHKSGRDTTSNLPYLIIHQGTSSFIRQHNIHM</sequence>
<dbReference type="AlphaFoldDB" id="A0A0D0AF29"/>
<gene>
    <name evidence="1" type="ORF">CY34DRAFT_811035</name>
</gene>
<evidence type="ECO:0000313" key="2">
    <source>
        <dbReference type="Proteomes" id="UP000054485"/>
    </source>
</evidence>
<proteinExistence type="predicted"/>
<accession>A0A0D0AF29</accession>
<dbReference type="InParanoid" id="A0A0D0AF29"/>
<organism evidence="1 2">
    <name type="scientific">Suillus luteus UH-Slu-Lm8-n1</name>
    <dbReference type="NCBI Taxonomy" id="930992"/>
    <lineage>
        <taxon>Eukaryota</taxon>
        <taxon>Fungi</taxon>
        <taxon>Dikarya</taxon>
        <taxon>Basidiomycota</taxon>
        <taxon>Agaricomycotina</taxon>
        <taxon>Agaricomycetes</taxon>
        <taxon>Agaricomycetidae</taxon>
        <taxon>Boletales</taxon>
        <taxon>Suillineae</taxon>
        <taxon>Suillaceae</taxon>
        <taxon>Suillus</taxon>
    </lineage>
</organism>
<name>A0A0D0AF29_9AGAM</name>
<keyword evidence="2" id="KW-1185">Reference proteome</keyword>
<reference evidence="2" key="2">
    <citation type="submission" date="2015-01" db="EMBL/GenBank/DDBJ databases">
        <title>Evolutionary Origins and Diversification of the Mycorrhizal Mutualists.</title>
        <authorList>
            <consortium name="DOE Joint Genome Institute"/>
            <consortium name="Mycorrhizal Genomics Consortium"/>
            <person name="Kohler A."/>
            <person name="Kuo A."/>
            <person name="Nagy L.G."/>
            <person name="Floudas D."/>
            <person name="Copeland A."/>
            <person name="Barry K.W."/>
            <person name="Cichocki N."/>
            <person name="Veneault-Fourrey C."/>
            <person name="LaButti K."/>
            <person name="Lindquist E.A."/>
            <person name="Lipzen A."/>
            <person name="Lundell T."/>
            <person name="Morin E."/>
            <person name="Murat C."/>
            <person name="Riley R."/>
            <person name="Ohm R."/>
            <person name="Sun H."/>
            <person name="Tunlid A."/>
            <person name="Henrissat B."/>
            <person name="Grigoriev I.V."/>
            <person name="Hibbett D.S."/>
            <person name="Martin F."/>
        </authorList>
    </citation>
    <scope>NUCLEOTIDE SEQUENCE [LARGE SCALE GENOMIC DNA]</scope>
    <source>
        <strain evidence="2">UH-Slu-Lm8-n1</strain>
    </source>
</reference>
<protein>
    <submittedName>
        <fullName evidence="1">Uncharacterized protein</fullName>
    </submittedName>
</protein>
<evidence type="ECO:0000313" key="1">
    <source>
        <dbReference type="EMBL" id="KIK36724.1"/>
    </source>
</evidence>